<keyword evidence="3" id="KW-1185">Reference proteome</keyword>
<proteinExistence type="predicted"/>
<dbReference type="SUPFAM" id="SSF51735">
    <property type="entry name" value="NAD(P)-binding Rossmann-fold domains"/>
    <property type="match status" value="1"/>
</dbReference>
<dbReference type="Gene3D" id="3.40.50.720">
    <property type="entry name" value="NAD(P)-binding Rossmann-like Domain"/>
    <property type="match status" value="1"/>
</dbReference>
<dbReference type="InterPro" id="IPR051207">
    <property type="entry name" value="ComplexI_NDUFA9_subunit"/>
</dbReference>
<dbReference type="PANTHER" id="PTHR12126:SF11">
    <property type="entry name" value="NADH DEHYDROGENASE [UBIQUINONE] 1 ALPHA SUBCOMPLEX SUBUNIT 9, MITOCHONDRIAL"/>
    <property type="match status" value="1"/>
</dbReference>
<dbReference type="InterPro" id="IPR036291">
    <property type="entry name" value="NAD(P)-bd_dom_sf"/>
</dbReference>
<evidence type="ECO:0000313" key="3">
    <source>
        <dbReference type="Proteomes" id="UP000484255"/>
    </source>
</evidence>
<dbReference type="PANTHER" id="PTHR12126">
    <property type="entry name" value="NADH-UBIQUINONE OXIDOREDUCTASE 39 KDA SUBUNIT-RELATED"/>
    <property type="match status" value="1"/>
</dbReference>
<dbReference type="Proteomes" id="UP000484255">
    <property type="component" value="Unassembled WGS sequence"/>
</dbReference>
<sequence>MTQLLLLGGTGFVGRALCDTLARQAQAAGEPLRLRVATRRRAHGTALQALPGVTLAEADVHDDRQLTGLLQGCDAVVNLVAILHGSEAAFEAAHVGLPRRLAAAAQAAGVRRVVHVSALGVGLEAPSRYLRSKARGEAVLQAAAAASPGLDLTLLRPSVIFGAEDRFLNLFARLQALAPVVPLGGAGARFQPVWVGDVAQAIAACLRQPATRGHTYECAGPEVFTLAELVGLAGREAGHPRPVLPLPGPLAWLQATALEFAPGGPLMSRDNLASMQVPNIASGQLPGLAALGLNPTPLAAVTPTYLRPGQRCARLDRWRALHH</sequence>
<dbReference type="AlphaFoldDB" id="A0A7C9TNM2"/>
<dbReference type="Pfam" id="PF01370">
    <property type="entry name" value="Epimerase"/>
    <property type="match status" value="1"/>
</dbReference>
<accession>A0A7C9TNM2</accession>
<protein>
    <submittedName>
        <fullName evidence="2">Complex I NDUFA9 subunit family protein</fullName>
    </submittedName>
</protein>
<dbReference type="RefSeq" id="WP_163458640.1">
    <property type="nucleotide sequence ID" value="NZ_JAAGOH010000020.1"/>
</dbReference>
<feature type="domain" description="NAD-dependent epimerase/dehydratase" evidence="1">
    <location>
        <begin position="5"/>
        <end position="218"/>
    </location>
</feature>
<dbReference type="CDD" id="cd05271">
    <property type="entry name" value="NDUFA9_like_SDR_a"/>
    <property type="match status" value="1"/>
</dbReference>
<gene>
    <name evidence="2" type="ORF">G3A44_15560</name>
</gene>
<comment type="caution">
    <text evidence="2">The sequence shown here is derived from an EMBL/GenBank/DDBJ whole genome shotgun (WGS) entry which is preliminary data.</text>
</comment>
<name>A0A7C9TNM2_9BURK</name>
<dbReference type="EMBL" id="JAAGOH010000020">
    <property type="protein sequence ID" value="NDY92606.1"/>
    <property type="molecule type" value="Genomic_DNA"/>
</dbReference>
<evidence type="ECO:0000259" key="1">
    <source>
        <dbReference type="Pfam" id="PF01370"/>
    </source>
</evidence>
<dbReference type="InterPro" id="IPR001509">
    <property type="entry name" value="Epimerase_deHydtase"/>
</dbReference>
<reference evidence="2 3" key="1">
    <citation type="submission" date="2020-02" db="EMBL/GenBank/DDBJ databases">
        <title>Ideonella bacterium strain TBM-1.</title>
        <authorList>
            <person name="Chen W.-M."/>
        </authorList>
    </citation>
    <scope>NUCLEOTIDE SEQUENCE [LARGE SCALE GENOMIC DNA]</scope>
    <source>
        <strain evidence="2 3">TBM-1</strain>
    </source>
</reference>
<dbReference type="GO" id="GO:0044877">
    <property type="term" value="F:protein-containing complex binding"/>
    <property type="evidence" value="ECO:0007669"/>
    <property type="project" value="TreeGrafter"/>
</dbReference>
<organism evidence="2 3">
    <name type="scientific">Ideonella livida</name>
    <dbReference type="NCBI Taxonomy" id="2707176"/>
    <lineage>
        <taxon>Bacteria</taxon>
        <taxon>Pseudomonadati</taxon>
        <taxon>Pseudomonadota</taxon>
        <taxon>Betaproteobacteria</taxon>
        <taxon>Burkholderiales</taxon>
        <taxon>Sphaerotilaceae</taxon>
        <taxon>Ideonella</taxon>
    </lineage>
</organism>
<evidence type="ECO:0000313" key="2">
    <source>
        <dbReference type="EMBL" id="NDY92606.1"/>
    </source>
</evidence>